<accession>A0AAW1G0N7</accession>
<dbReference type="Proteomes" id="UP001488805">
    <property type="component" value="Unassembled WGS sequence"/>
</dbReference>
<dbReference type="PROSITE" id="PS50824">
    <property type="entry name" value="DAPIN"/>
    <property type="match status" value="1"/>
</dbReference>
<dbReference type="Gene3D" id="1.10.533.10">
    <property type="entry name" value="Death Domain, Fas"/>
    <property type="match status" value="1"/>
</dbReference>
<evidence type="ECO:0000256" key="1">
    <source>
        <dbReference type="SAM" id="MobiDB-lite"/>
    </source>
</evidence>
<protein>
    <recommendedName>
        <fullName evidence="2">Pyrin domain-containing protein</fullName>
    </recommendedName>
</protein>
<feature type="region of interest" description="Disordered" evidence="1">
    <location>
        <begin position="90"/>
        <end position="112"/>
    </location>
</feature>
<feature type="compositionally biased region" description="Pro residues" evidence="1">
    <location>
        <begin position="102"/>
        <end position="111"/>
    </location>
</feature>
<dbReference type="InterPro" id="IPR004020">
    <property type="entry name" value="DAPIN"/>
</dbReference>
<dbReference type="EMBL" id="JBCEZU010000013">
    <property type="protein sequence ID" value="KAK9540724.1"/>
    <property type="molecule type" value="Genomic_DNA"/>
</dbReference>
<dbReference type="SUPFAM" id="SSF47986">
    <property type="entry name" value="DEATH domain"/>
    <property type="match status" value="1"/>
</dbReference>
<evidence type="ECO:0000313" key="3">
    <source>
        <dbReference type="EMBL" id="KAK9540724.1"/>
    </source>
</evidence>
<comment type="caution">
    <text evidence="3">The sequence shown here is derived from an EMBL/GenBank/DDBJ whole genome shotgun (WGS) entry which is preliminary data.</text>
</comment>
<dbReference type="InterPro" id="IPR011029">
    <property type="entry name" value="DEATH-like_dom_sf"/>
</dbReference>
<organism evidence="3 4">
    <name type="scientific">Zoarces viviparus</name>
    <name type="common">Viviparous eelpout</name>
    <name type="synonym">Blennius viviparus</name>
    <dbReference type="NCBI Taxonomy" id="48416"/>
    <lineage>
        <taxon>Eukaryota</taxon>
        <taxon>Metazoa</taxon>
        <taxon>Chordata</taxon>
        <taxon>Craniata</taxon>
        <taxon>Vertebrata</taxon>
        <taxon>Euteleostomi</taxon>
        <taxon>Actinopterygii</taxon>
        <taxon>Neopterygii</taxon>
        <taxon>Teleostei</taxon>
        <taxon>Neoteleostei</taxon>
        <taxon>Acanthomorphata</taxon>
        <taxon>Eupercaria</taxon>
        <taxon>Perciformes</taxon>
        <taxon>Cottioidei</taxon>
        <taxon>Zoarcales</taxon>
        <taxon>Zoarcidae</taxon>
        <taxon>Zoarcinae</taxon>
        <taxon>Zoarces</taxon>
    </lineage>
</organism>
<evidence type="ECO:0000259" key="2">
    <source>
        <dbReference type="PROSITE" id="PS50824"/>
    </source>
</evidence>
<dbReference type="Pfam" id="PF02758">
    <property type="entry name" value="PYRIN"/>
    <property type="match status" value="1"/>
</dbReference>
<gene>
    <name evidence="3" type="ORF">VZT92_003158</name>
</gene>
<feature type="compositionally biased region" description="Low complexity" evidence="1">
    <location>
        <begin position="90"/>
        <end position="101"/>
    </location>
</feature>
<dbReference type="AlphaFoldDB" id="A0AAW1G0N7"/>
<dbReference type="CDD" id="cd08321">
    <property type="entry name" value="Pyrin_ASC-like"/>
    <property type="match status" value="1"/>
</dbReference>
<dbReference type="SMART" id="SM01289">
    <property type="entry name" value="PYRIN"/>
    <property type="match status" value="1"/>
</dbReference>
<keyword evidence="4" id="KW-1185">Reference proteome</keyword>
<feature type="domain" description="Pyrin" evidence="2">
    <location>
        <begin position="1"/>
        <end position="87"/>
    </location>
</feature>
<proteinExistence type="predicted"/>
<reference evidence="3 4" key="1">
    <citation type="journal article" date="2024" name="Genome Biol. Evol.">
        <title>Chromosome-level genome assembly of the viviparous eelpout Zoarces viviparus.</title>
        <authorList>
            <person name="Fuhrmann N."/>
            <person name="Brasseur M.V."/>
            <person name="Bakowski C.E."/>
            <person name="Podsiadlowski L."/>
            <person name="Prost S."/>
            <person name="Krehenwinkel H."/>
            <person name="Mayer C."/>
        </authorList>
    </citation>
    <scope>NUCLEOTIDE SEQUENCE [LARGE SCALE GENOMIC DNA]</scope>
    <source>
        <strain evidence="3">NO-MEL_2022_Ind0_liver</strain>
    </source>
</reference>
<evidence type="ECO:0000313" key="4">
    <source>
        <dbReference type="Proteomes" id="UP001488805"/>
    </source>
</evidence>
<sequence>MAVLELLLETVEDLIDKDFKKFKFWLGNGVDFRPIPRSYLENADQMDTVGKMIDTYGEEMAVKNAVDVLKKMGNNNAAQQIKSRYTAAGNTAAPSTSAAAPPAAPVGPPAAPASMMAQQGSIIIAPNVAGGTSGTWNINITK</sequence>
<name>A0AAW1G0N7_ZOAVI</name>